<evidence type="ECO:0000313" key="17">
    <source>
        <dbReference type="Proteomes" id="UP001139263"/>
    </source>
</evidence>
<evidence type="ECO:0000256" key="12">
    <source>
        <dbReference type="ARBA" id="ARBA00037847"/>
    </source>
</evidence>
<gene>
    <name evidence="13 16" type="primary">atpF</name>
    <name evidence="16" type="ORF">MM817_01648</name>
</gene>
<dbReference type="RefSeq" id="WP_241713584.1">
    <property type="nucleotide sequence ID" value="NZ_JALBUF010000004.1"/>
</dbReference>
<dbReference type="Pfam" id="PF00430">
    <property type="entry name" value="ATP-synt_B"/>
    <property type="match status" value="1"/>
</dbReference>
<dbReference type="InterPro" id="IPR050059">
    <property type="entry name" value="ATP_synthase_B_chain"/>
</dbReference>
<comment type="subcellular location">
    <subcellularLocation>
        <location evidence="13">Cell membrane</location>
        <topology evidence="13">Single-pass membrane protein</topology>
    </subcellularLocation>
    <subcellularLocation>
        <location evidence="12">Endomembrane system</location>
        <topology evidence="12">Single-pass membrane protein</topology>
    </subcellularLocation>
</comment>
<reference evidence="16" key="1">
    <citation type="submission" date="2022-03" db="EMBL/GenBank/DDBJ databases">
        <title>Draft Genome Sequence of Firmicute Strain S0AB, a Heterotrophic Iron/Sulfur-Oxidizing Extreme Acidophile.</title>
        <authorList>
            <person name="Vergara E."/>
            <person name="Pakostova E."/>
            <person name="Johnson D.B."/>
            <person name="Holmes D.S."/>
        </authorList>
    </citation>
    <scope>NUCLEOTIDE SEQUENCE</scope>
    <source>
        <strain evidence="16">S0AB</strain>
    </source>
</reference>
<keyword evidence="17" id="KW-1185">Reference proteome</keyword>
<evidence type="ECO:0000256" key="11">
    <source>
        <dbReference type="ARBA" id="ARBA00025198"/>
    </source>
</evidence>
<evidence type="ECO:0000256" key="3">
    <source>
        <dbReference type="ARBA" id="ARBA00022475"/>
    </source>
</evidence>
<keyword evidence="8 13" id="KW-0406">Ion transport</keyword>
<proteinExistence type="inferred from homology"/>
<keyword evidence="3 13" id="KW-1003">Cell membrane</keyword>
<dbReference type="InterPro" id="IPR005864">
    <property type="entry name" value="ATP_synth_F0_bsu_bac"/>
</dbReference>
<evidence type="ECO:0000256" key="15">
    <source>
        <dbReference type="SAM" id="Coils"/>
    </source>
</evidence>
<evidence type="ECO:0000256" key="13">
    <source>
        <dbReference type="HAMAP-Rule" id="MF_01398"/>
    </source>
</evidence>
<evidence type="ECO:0000256" key="2">
    <source>
        <dbReference type="ARBA" id="ARBA00022448"/>
    </source>
</evidence>
<comment type="caution">
    <text evidence="16">The sequence shown here is derived from an EMBL/GenBank/DDBJ whole genome shotgun (WGS) entry which is preliminary data.</text>
</comment>
<dbReference type="AlphaFoldDB" id="A0A9X2AEU2"/>
<evidence type="ECO:0000256" key="7">
    <source>
        <dbReference type="ARBA" id="ARBA00022989"/>
    </source>
</evidence>
<sequence>MFEFGTFIVSIVTFLILFWIIKTYGFAPLARMLEQRRVLIEGQISEAEQSRLQAEQYLNEQHHLLDEARKQAKDIVDAARSRADEQAREILIAAEEEAGRLLESNRQLIERERVEAMNQVMSTVSSLTVDLSEKLLHLHADQATHTEMMQEADKMLGDLAC</sequence>
<comment type="function">
    <text evidence="11 13">F(1)F(0) ATP synthase produces ATP from ADP in the presence of a proton or sodium gradient. F-type ATPases consist of two structural domains, F(1) containing the extramembraneous catalytic core and F(0) containing the membrane proton channel, linked together by a central stalk and a peripheral stalk. During catalysis, ATP synthesis in the catalytic domain of F(1) is coupled via a rotary mechanism of the central stalk subunits to proton translocation.</text>
</comment>
<evidence type="ECO:0000256" key="9">
    <source>
        <dbReference type="ARBA" id="ARBA00023136"/>
    </source>
</evidence>
<dbReference type="GO" id="GO:0046961">
    <property type="term" value="F:proton-transporting ATPase activity, rotational mechanism"/>
    <property type="evidence" value="ECO:0007669"/>
    <property type="project" value="TreeGrafter"/>
</dbReference>
<evidence type="ECO:0000256" key="5">
    <source>
        <dbReference type="ARBA" id="ARBA00022692"/>
    </source>
</evidence>
<dbReference type="HAMAP" id="MF_01398">
    <property type="entry name" value="ATP_synth_b_bprime"/>
    <property type="match status" value="1"/>
</dbReference>
<dbReference type="PANTHER" id="PTHR33445">
    <property type="entry name" value="ATP SYNTHASE SUBUNIT B', CHLOROPLASTIC"/>
    <property type="match status" value="1"/>
</dbReference>
<keyword evidence="5 13" id="KW-0812">Transmembrane</keyword>
<dbReference type="InterPro" id="IPR002146">
    <property type="entry name" value="ATP_synth_b/b'su_bac/chlpt"/>
</dbReference>
<name>A0A9X2AEU2_9BACL</name>
<dbReference type="PANTHER" id="PTHR33445:SF1">
    <property type="entry name" value="ATP SYNTHASE SUBUNIT B"/>
    <property type="match status" value="1"/>
</dbReference>
<protein>
    <recommendedName>
        <fullName evidence="13">ATP synthase subunit b</fullName>
    </recommendedName>
    <alternativeName>
        <fullName evidence="13">ATP synthase F(0) sector subunit b</fullName>
    </alternativeName>
    <alternativeName>
        <fullName evidence="13">ATPase subunit I</fullName>
    </alternativeName>
    <alternativeName>
        <fullName evidence="13">F-type ATPase subunit b</fullName>
        <shortName evidence="13">F-ATPase subunit b</shortName>
    </alternativeName>
</protein>
<organism evidence="16 17">
    <name type="scientific">Sulfoacidibacillus ferrooxidans</name>
    <dbReference type="NCBI Taxonomy" id="2005001"/>
    <lineage>
        <taxon>Bacteria</taxon>
        <taxon>Bacillati</taxon>
        <taxon>Bacillota</taxon>
        <taxon>Bacilli</taxon>
        <taxon>Bacillales</taxon>
        <taxon>Alicyclobacillaceae</taxon>
        <taxon>Sulfoacidibacillus</taxon>
    </lineage>
</organism>
<dbReference type="Proteomes" id="UP001139263">
    <property type="component" value="Unassembled WGS sequence"/>
</dbReference>
<evidence type="ECO:0000256" key="10">
    <source>
        <dbReference type="ARBA" id="ARBA00023310"/>
    </source>
</evidence>
<evidence type="ECO:0000256" key="14">
    <source>
        <dbReference type="RuleBase" id="RU003848"/>
    </source>
</evidence>
<keyword evidence="6 13" id="KW-0375">Hydrogen ion transport</keyword>
<dbReference type="GO" id="GO:0046933">
    <property type="term" value="F:proton-transporting ATP synthase activity, rotational mechanism"/>
    <property type="evidence" value="ECO:0007669"/>
    <property type="project" value="UniProtKB-UniRule"/>
</dbReference>
<comment type="function">
    <text evidence="13">Component of the F(0) channel, it forms part of the peripheral stalk, linking F(1) to F(0).</text>
</comment>
<dbReference type="GO" id="GO:0012505">
    <property type="term" value="C:endomembrane system"/>
    <property type="evidence" value="ECO:0007669"/>
    <property type="project" value="UniProtKB-SubCell"/>
</dbReference>
<keyword evidence="15" id="KW-0175">Coiled coil</keyword>
<dbReference type="GO" id="GO:0045259">
    <property type="term" value="C:proton-transporting ATP synthase complex"/>
    <property type="evidence" value="ECO:0007669"/>
    <property type="project" value="UniProtKB-KW"/>
</dbReference>
<keyword evidence="2 13" id="KW-0813">Transport</keyword>
<keyword evidence="7 13" id="KW-1133">Transmembrane helix</keyword>
<feature type="transmembrane region" description="Helical" evidence="13">
    <location>
        <begin position="6"/>
        <end position="27"/>
    </location>
</feature>
<dbReference type="Gene3D" id="1.20.5.620">
    <property type="entry name" value="F1F0 ATP synthase subunit B, membrane domain"/>
    <property type="match status" value="1"/>
</dbReference>
<dbReference type="InterPro" id="IPR028987">
    <property type="entry name" value="ATP_synth_B-like_membr_sf"/>
</dbReference>
<feature type="coiled-coil region" evidence="15">
    <location>
        <begin position="30"/>
        <end position="111"/>
    </location>
</feature>
<evidence type="ECO:0000313" key="16">
    <source>
        <dbReference type="EMBL" id="MCI0183371.1"/>
    </source>
</evidence>
<evidence type="ECO:0000256" key="1">
    <source>
        <dbReference type="ARBA" id="ARBA00005513"/>
    </source>
</evidence>
<dbReference type="GO" id="GO:0005886">
    <property type="term" value="C:plasma membrane"/>
    <property type="evidence" value="ECO:0007669"/>
    <property type="project" value="UniProtKB-SubCell"/>
</dbReference>
<evidence type="ECO:0000256" key="8">
    <source>
        <dbReference type="ARBA" id="ARBA00023065"/>
    </source>
</evidence>
<comment type="similarity">
    <text evidence="1 13 14">Belongs to the ATPase B chain family.</text>
</comment>
<dbReference type="CDD" id="cd06503">
    <property type="entry name" value="ATP-synt_Fo_b"/>
    <property type="match status" value="1"/>
</dbReference>
<keyword evidence="4 13" id="KW-0138">CF(0)</keyword>
<accession>A0A9X2AEU2</accession>
<dbReference type="EMBL" id="JALBUF010000004">
    <property type="protein sequence ID" value="MCI0183371.1"/>
    <property type="molecule type" value="Genomic_DNA"/>
</dbReference>
<keyword evidence="9 13" id="KW-0472">Membrane</keyword>
<evidence type="ECO:0000256" key="6">
    <source>
        <dbReference type="ARBA" id="ARBA00022781"/>
    </source>
</evidence>
<comment type="subunit">
    <text evidence="13">F-type ATPases have 2 components, F(1) - the catalytic core - and F(0) - the membrane proton channel. F(1) has five subunits: alpha(3), beta(3), gamma(1), delta(1), epsilon(1). F(0) has three main subunits: a(1), b(2) and c(10-14). The alpha and beta chains form an alternating ring which encloses part of the gamma chain. F(1) is attached to F(0) by a central stalk formed by the gamma and epsilon chains, while a peripheral stalk is formed by the delta and b chains.</text>
</comment>
<keyword evidence="10 13" id="KW-0066">ATP synthesis</keyword>
<dbReference type="SUPFAM" id="SSF81573">
    <property type="entry name" value="F1F0 ATP synthase subunit B, membrane domain"/>
    <property type="match status" value="1"/>
</dbReference>
<evidence type="ECO:0000256" key="4">
    <source>
        <dbReference type="ARBA" id="ARBA00022547"/>
    </source>
</evidence>
<dbReference type="NCBIfam" id="TIGR01144">
    <property type="entry name" value="ATP_synt_b"/>
    <property type="match status" value="1"/>
</dbReference>